<evidence type="ECO:0000313" key="2">
    <source>
        <dbReference type="Proteomes" id="UP000009224"/>
    </source>
</evidence>
<dbReference type="KEGG" id="mjd:JDM601_1249"/>
<sequence length="68" mass="7600">MGGPLLFDAYHRVSAATHTVAARYLVVDAIDHDAARFYEHYGFPRSPAEPSLRMVRKLSDIQADVGLR</sequence>
<protein>
    <submittedName>
        <fullName evidence="1">Acetyltransferase (GNAT) family protein</fullName>
    </submittedName>
</protein>
<keyword evidence="2" id="KW-1185">Reference proteome</keyword>
<dbReference type="HOGENOM" id="CLU_169603_2_0_11"/>
<dbReference type="EMBL" id="CP002329">
    <property type="protein sequence ID" value="AEF35249.1"/>
    <property type="molecule type" value="Genomic_DNA"/>
</dbReference>
<name>F5YW02_MYCSD</name>
<gene>
    <name evidence="1" type="ordered locus">JDM601_1249</name>
</gene>
<organism evidence="1 2">
    <name type="scientific">Mycolicibacter sinensis (strain JDM601)</name>
    <name type="common">Mycobacterium sinense</name>
    <dbReference type="NCBI Taxonomy" id="875328"/>
    <lineage>
        <taxon>Bacteria</taxon>
        <taxon>Bacillati</taxon>
        <taxon>Actinomycetota</taxon>
        <taxon>Actinomycetes</taxon>
        <taxon>Mycobacteriales</taxon>
        <taxon>Mycobacteriaceae</taxon>
        <taxon>Mycolicibacter</taxon>
    </lineage>
</organism>
<dbReference type="RefSeq" id="WP_013828190.1">
    <property type="nucleotide sequence ID" value="NC_015576.1"/>
</dbReference>
<dbReference type="AlphaFoldDB" id="F5YW02"/>
<dbReference type="Proteomes" id="UP000009224">
    <property type="component" value="Chromosome"/>
</dbReference>
<evidence type="ECO:0000313" key="1">
    <source>
        <dbReference type="EMBL" id="AEF35249.1"/>
    </source>
</evidence>
<dbReference type="Gene3D" id="3.40.630.30">
    <property type="match status" value="1"/>
</dbReference>
<proteinExistence type="predicted"/>
<accession>F5YW02</accession>
<reference evidence="1 2" key="1">
    <citation type="journal article" date="2011" name="J. Bacteriol.">
        <title>Complete genome sequence of a novel clinical isolate, the nontuberculous Mycobacterium strain JDM601.</title>
        <authorList>
            <person name="Zhang Z.Y."/>
            <person name="Sun Z.Q."/>
            <person name="Wang Z.L."/>
            <person name="Wen Z.L."/>
            <person name="Sun Q.W."/>
            <person name="Zhu Z.Q."/>
            <person name="Song Y.Z."/>
            <person name="Zhao J.W."/>
            <person name="Wang H.H."/>
            <person name="Zhang S.L."/>
            <person name="Guo X.K."/>
        </authorList>
    </citation>
    <scope>NUCLEOTIDE SEQUENCE [LARGE SCALE GENOMIC DNA]</scope>
    <source>
        <strain evidence="1 2">JDM601</strain>
    </source>
</reference>